<feature type="region of interest" description="Disordered" evidence="1">
    <location>
        <begin position="57"/>
        <end position="93"/>
    </location>
</feature>
<feature type="compositionally biased region" description="Basic and acidic residues" evidence="1">
    <location>
        <begin position="57"/>
        <end position="70"/>
    </location>
</feature>
<evidence type="ECO:0000256" key="1">
    <source>
        <dbReference type="SAM" id="MobiDB-lite"/>
    </source>
</evidence>
<feature type="compositionally biased region" description="Low complexity" evidence="1">
    <location>
        <begin position="72"/>
        <end position="84"/>
    </location>
</feature>
<dbReference type="AlphaFoldDB" id="A0A0H5QKJ2"/>
<accession>A0A0H5QKJ2</accession>
<proteinExistence type="predicted"/>
<protein>
    <submittedName>
        <fullName evidence="2">Uncharacterized protein</fullName>
    </submittedName>
</protein>
<organism evidence="2">
    <name type="scientific">Spongospora subterranea</name>
    <dbReference type="NCBI Taxonomy" id="70186"/>
    <lineage>
        <taxon>Eukaryota</taxon>
        <taxon>Sar</taxon>
        <taxon>Rhizaria</taxon>
        <taxon>Endomyxa</taxon>
        <taxon>Phytomyxea</taxon>
        <taxon>Plasmodiophorida</taxon>
        <taxon>Plasmodiophoridae</taxon>
        <taxon>Spongospora</taxon>
    </lineage>
</organism>
<dbReference type="EMBL" id="HACM01002086">
    <property type="protein sequence ID" value="CRZ02528.1"/>
    <property type="molecule type" value="Transcribed_RNA"/>
</dbReference>
<evidence type="ECO:0000313" key="2">
    <source>
        <dbReference type="EMBL" id="CRZ02528.1"/>
    </source>
</evidence>
<sequence>MSIGRQTIGQRIRERKRQHLLATAQSIVATRISVDDKRAHKVAAEFSKIEDMFSKAHLGHDRPKLPRRTVDSSSKSASIPRSAPVFSDPSSDADENEFIITASSGKVIRYTDLDAPVGLSGVSDLKYDYGF</sequence>
<reference evidence="2" key="1">
    <citation type="submission" date="2015-04" db="EMBL/GenBank/DDBJ databases">
        <title>The genome sequence of the plant pathogenic Rhizarian Plasmodiophora brassicae reveals insights in its biotrophic life cycle and the origin of chitin synthesis.</title>
        <authorList>
            <person name="Schwelm A."/>
            <person name="Fogelqvist J."/>
            <person name="Knaust A."/>
            <person name="Julke S."/>
            <person name="Lilja T."/>
            <person name="Dhandapani V."/>
            <person name="Bonilla-Rosso G."/>
            <person name="Karlsson M."/>
            <person name="Shevchenko A."/>
            <person name="Choi S.R."/>
            <person name="Kim H.G."/>
            <person name="Park J.Y."/>
            <person name="Lim Y.P."/>
            <person name="Ludwig-Muller J."/>
            <person name="Dixelius C."/>
        </authorList>
    </citation>
    <scope>NUCLEOTIDE SEQUENCE</scope>
    <source>
        <tissue evidence="2">Potato root galls</tissue>
    </source>
</reference>
<name>A0A0H5QKJ2_9EUKA</name>